<dbReference type="RefSeq" id="WP_247027398.1">
    <property type="nucleotide sequence ID" value="NZ_JALKCH010000003.1"/>
</dbReference>
<accession>A0ABT0D8V1</accession>
<evidence type="ECO:0000313" key="1">
    <source>
        <dbReference type="EMBL" id="MCK0196378.1"/>
    </source>
</evidence>
<sequence>MLLAARMETLRPFIGTTPEERRIVLSRLLREQRRAARSGRGYDALRHAALRRLMNEAPW</sequence>
<evidence type="ECO:0000313" key="2">
    <source>
        <dbReference type="Proteomes" id="UP001203284"/>
    </source>
</evidence>
<protein>
    <submittedName>
        <fullName evidence="1">Uncharacterized protein</fullName>
    </submittedName>
</protein>
<name>A0ABT0D8V1_9HYPH</name>
<proteinExistence type="predicted"/>
<keyword evidence="2" id="KW-1185">Reference proteome</keyword>
<organism evidence="1 2">
    <name type="scientific">Ancylobacter crimeensis</name>
    <dbReference type="NCBI Taxonomy" id="2579147"/>
    <lineage>
        <taxon>Bacteria</taxon>
        <taxon>Pseudomonadati</taxon>
        <taxon>Pseudomonadota</taxon>
        <taxon>Alphaproteobacteria</taxon>
        <taxon>Hyphomicrobiales</taxon>
        <taxon>Xanthobacteraceae</taxon>
        <taxon>Ancylobacter</taxon>
    </lineage>
</organism>
<dbReference type="Proteomes" id="UP001203284">
    <property type="component" value="Unassembled WGS sequence"/>
</dbReference>
<reference evidence="1 2" key="1">
    <citation type="submission" date="2022-04" db="EMBL/GenBank/DDBJ databases">
        <authorList>
            <person name="Grouzdev D.S."/>
            <person name="Pantiukh K.S."/>
            <person name="Krutkina M.S."/>
        </authorList>
    </citation>
    <scope>NUCLEOTIDE SEQUENCE [LARGE SCALE GENOMIC DNA]</scope>
    <source>
        <strain evidence="1 2">6x-1</strain>
    </source>
</reference>
<gene>
    <name evidence="1" type="ORF">MWN34_05560</name>
</gene>
<dbReference type="EMBL" id="JALKCH010000003">
    <property type="protein sequence ID" value="MCK0196378.1"/>
    <property type="molecule type" value="Genomic_DNA"/>
</dbReference>
<comment type="caution">
    <text evidence="1">The sequence shown here is derived from an EMBL/GenBank/DDBJ whole genome shotgun (WGS) entry which is preliminary data.</text>
</comment>